<reference evidence="3" key="1">
    <citation type="journal article" date="2019" name="Int. J. Syst. Evol. Microbiol.">
        <title>The Global Catalogue of Microorganisms (GCM) 10K type strain sequencing project: providing services to taxonomists for standard genome sequencing and annotation.</title>
        <authorList>
            <consortium name="The Broad Institute Genomics Platform"/>
            <consortium name="The Broad Institute Genome Sequencing Center for Infectious Disease"/>
            <person name="Wu L."/>
            <person name="Ma J."/>
        </authorList>
    </citation>
    <scope>NUCLEOTIDE SEQUENCE [LARGE SCALE GENOMIC DNA]</scope>
    <source>
        <strain evidence="3">JCM 4542</strain>
    </source>
</reference>
<dbReference type="RefSeq" id="WP_344433374.1">
    <property type="nucleotide sequence ID" value="NZ_BAAASL010000003.1"/>
</dbReference>
<accession>A0ABP6G0M5</accession>
<protein>
    <submittedName>
        <fullName evidence="2">Uncharacterized protein</fullName>
    </submittedName>
</protein>
<evidence type="ECO:0000313" key="3">
    <source>
        <dbReference type="Proteomes" id="UP001500886"/>
    </source>
</evidence>
<dbReference type="PANTHER" id="PTHR42305:SF1">
    <property type="entry name" value="MEMBRANE PROTEIN RV1733C-RELATED"/>
    <property type="match status" value="1"/>
</dbReference>
<dbReference type="InterPro" id="IPR039708">
    <property type="entry name" value="MT1774/Rv1733c-like"/>
</dbReference>
<feature type="transmembrane region" description="Helical" evidence="1">
    <location>
        <begin position="33"/>
        <end position="50"/>
    </location>
</feature>
<keyword evidence="1" id="KW-0472">Membrane</keyword>
<keyword evidence="3" id="KW-1185">Reference proteome</keyword>
<feature type="transmembrane region" description="Helical" evidence="1">
    <location>
        <begin position="155"/>
        <end position="176"/>
    </location>
</feature>
<evidence type="ECO:0000256" key="1">
    <source>
        <dbReference type="SAM" id="Phobius"/>
    </source>
</evidence>
<evidence type="ECO:0000313" key="2">
    <source>
        <dbReference type="EMBL" id="GAA2710023.1"/>
    </source>
</evidence>
<dbReference type="Proteomes" id="UP001500886">
    <property type="component" value="Unassembled WGS sequence"/>
</dbReference>
<keyword evidence="1" id="KW-1133">Transmembrane helix</keyword>
<comment type="caution">
    <text evidence="2">The sequence shown here is derived from an EMBL/GenBank/DDBJ whole genome shotgun (WGS) entry which is preliminary data.</text>
</comment>
<dbReference type="EMBL" id="BAAASL010000003">
    <property type="protein sequence ID" value="GAA2710023.1"/>
    <property type="molecule type" value="Genomic_DNA"/>
</dbReference>
<dbReference type="PANTHER" id="PTHR42305">
    <property type="entry name" value="MEMBRANE PROTEIN RV1733C-RELATED"/>
    <property type="match status" value="1"/>
</dbReference>
<gene>
    <name evidence="2" type="ORF">GCM10010315_09090</name>
</gene>
<sequence>MRATLSHRLCRLLARWGFPVSRRRNPLLRRSDVAEAWTGVAAVVLMLLLAPPLGWLTGSLAHDALRETVRAQQRHRHLVTATALPVPAGAPEAGPGQESSTGRDGFHHVLASWPCPGGRECTGAVAVRRFAGPGEHFPLWTDDAGRVATRPMDDAAAALHAVLAGVATAGACAGLLEGGRRLVVWRIVRRRYAQWDEEWERAAGTWGRADTGS</sequence>
<organism evidence="2 3">
    <name type="scientific">Streptomyces luteosporeus</name>
    <dbReference type="NCBI Taxonomy" id="173856"/>
    <lineage>
        <taxon>Bacteria</taxon>
        <taxon>Bacillati</taxon>
        <taxon>Actinomycetota</taxon>
        <taxon>Actinomycetes</taxon>
        <taxon>Kitasatosporales</taxon>
        <taxon>Streptomycetaceae</taxon>
        <taxon>Streptomyces</taxon>
    </lineage>
</organism>
<proteinExistence type="predicted"/>
<keyword evidence="1" id="KW-0812">Transmembrane</keyword>
<name>A0ABP6G0M5_9ACTN</name>